<evidence type="ECO:0000313" key="7">
    <source>
        <dbReference type="EMBL" id="KAK5706418.1"/>
    </source>
</evidence>
<reference evidence="7" key="1">
    <citation type="submission" date="2023-08" db="EMBL/GenBank/DDBJ databases">
        <title>Black Yeasts Isolated from many extreme environments.</title>
        <authorList>
            <person name="Coleine C."/>
            <person name="Stajich J.E."/>
            <person name="Selbmann L."/>
        </authorList>
    </citation>
    <scope>NUCLEOTIDE SEQUENCE</scope>
    <source>
        <strain evidence="7">CCFEE 5810</strain>
    </source>
</reference>
<feature type="compositionally biased region" description="Basic and acidic residues" evidence="5">
    <location>
        <begin position="356"/>
        <end position="369"/>
    </location>
</feature>
<protein>
    <recommendedName>
        <fullName evidence="6">PHD-type domain-containing protein</fullName>
    </recommendedName>
</protein>
<dbReference type="SMART" id="SM00249">
    <property type="entry name" value="PHD"/>
    <property type="match status" value="1"/>
</dbReference>
<feature type="region of interest" description="Disordered" evidence="5">
    <location>
        <begin position="99"/>
        <end position="175"/>
    </location>
</feature>
<accession>A0AAN7ZQF2</accession>
<keyword evidence="1" id="KW-0479">Metal-binding</keyword>
<dbReference type="InterPro" id="IPR019786">
    <property type="entry name" value="Zinc_finger_PHD-type_CS"/>
</dbReference>
<evidence type="ECO:0000313" key="8">
    <source>
        <dbReference type="Proteomes" id="UP001310594"/>
    </source>
</evidence>
<dbReference type="InterPro" id="IPR013083">
    <property type="entry name" value="Znf_RING/FYVE/PHD"/>
</dbReference>
<dbReference type="PROSITE" id="PS01359">
    <property type="entry name" value="ZF_PHD_1"/>
    <property type="match status" value="1"/>
</dbReference>
<dbReference type="GO" id="GO:0008270">
    <property type="term" value="F:zinc ion binding"/>
    <property type="evidence" value="ECO:0007669"/>
    <property type="project" value="UniProtKB-KW"/>
</dbReference>
<dbReference type="InterPro" id="IPR011011">
    <property type="entry name" value="Znf_FYVE_PHD"/>
</dbReference>
<dbReference type="Pfam" id="PF00628">
    <property type="entry name" value="PHD"/>
    <property type="match status" value="1"/>
</dbReference>
<dbReference type="SUPFAM" id="SSF57903">
    <property type="entry name" value="FYVE/PHD zinc finger"/>
    <property type="match status" value="1"/>
</dbReference>
<organism evidence="7 8">
    <name type="scientific">Elasticomyces elasticus</name>
    <dbReference type="NCBI Taxonomy" id="574655"/>
    <lineage>
        <taxon>Eukaryota</taxon>
        <taxon>Fungi</taxon>
        <taxon>Dikarya</taxon>
        <taxon>Ascomycota</taxon>
        <taxon>Pezizomycotina</taxon>
        <taxon>Dothideomycetes</taxon>
        <taxon>Dothideomycetidae</taxon>
        <taxon>Mycosphaerellales</taxon>
        <taxon>Teratosphaeriaceae</taxon>
        <taxon>Elasticomyces</taxon>
    </lineage>
</organism>
<feature type="region of interest" description="Disordered" evidence="5">
    <location>
        <begin position="210"/>
        <end position="315"/>
    </location>
</feature>
<dbReference type="Gene3D" id="3.30.40.10">
    <property type="entry name" value="Zinc/RING finger domain, C3HC4 (zinc finger)"/>
    <property type="match status" value="1"/>
</dbReference>
<evidence type="ECO:0000256" key="1">
    <source>
        <dbReference type="ARBA" id="ARBA00022723"/>
    </source>
</evidence>
<dbReference type="Proteomes" id="UP001310594">
    <property type="component" value="Unassembled WGS sequence"/>
</dbReference>
<feature type="compositionally biased region" description="Low complexity" evidence="5">
    <location>
        <begin position="305"/>
        <end position="315"/>
    </location>
</feature>
<keyword evidence="3" id="KW-0862">Zinc</keyword>
<feature type="compositionally biased region" description="Low complexity" evidence="5">
    <location>
        <begin position="271"/>
        <end position="280"/>
    </location>
</feature>
<evidence type="ECO:0000256" key="3">
    <source>
        <dbReference type="ARBA" id="ARBA00022833"/>
    </source>
</evidence>
<dbReference type="PROSITE" id="PS50016">
    <property type="entry name" value="ZF_PHD_2"/>
    <property type="match status" value="1"/>
</dbReference>
<feature type="region of interest" description="Disordered" evidence="5">
    <location>
        <begin position="345"/>
        <end position="376"/>
    </location>
</feature>
<dbReference type="InterPro" id="IPR019787">
    <property type="entry name" value="Znf_PHD-finger"/>
</dbReference>
<dbReference type="EMBL" id="JAVRQU010000002">
    <property type="protein sequence ID" value="KAK5706418.1"/>
    <property type="molecule type" value="Genomic_DNA"/>
</dbReference>
<comment type="caution">
    <text evidence="7">The sequence shown here is derived from an EMBL/GenBank/DDBJ whole genome shotgun (WGS) entry which is preliminary data.</text>
</comment>
<gene>
    <name evidence="7" type="ORF">LTR97_001406</name>
</gene>
<evidence type="ECO:0000259" key="6">
    <source>
        <dbReference type="PROSITE" id="PS50016"/>
    </source>
</evidence>
<feature type="domain" description="PHD-type" evidence="6">
    <location>
        <begin position="396"/>
        <end position="447"/>
    </location>
</feature>
<keyword evidence="2 4" id="KW-0863">Zinc-finger</keyword>
<sequence>MMANLQVVRPLETGTVLNEHYNLEEYVKRRAGWLGRLPDFARATGLFAISRRDAFNIFGADQTLSVQEVRRRELAAEFDLLLPHPTTCNTESIDSFRSYGEREWSPSGDRAVSVTDTQTRRSPHMQPANIRQTMESDSPQRQTIESDSPHRSTNYQPVDSSPMAAVASTPATTQSNAFGSQADLLRSIPARLGSPRATSPNNIHVNRNISSLAGRSMNVPVKHHPGKKRAAPDAPDATDSAIASPANEALSESAQPPPKRIKLIGPRDPSRSPSKAASPPEEATNRKTKPAPRKRSHKTKTTKPTTASMETSSAASRLEQVIAGARLPRNKIEARQAAIIRQDRLLDQHQAMAGPRSDEERNRSSRDSGTDPDFMPEFFNTDNFADVDENGEEAESVRCVCGVVTDDKGAMLSCDQCRVWQHIHCMGEAVPKDVDKGEYVCQMCDSWAHRKLIATLRRAQPLGE</sequence>
<feature type="compositionally biased region" description="Polar residues" evidence="5">
    <location>
        <begin position="129"/>
        <end position="159"/>
    </location>
</feature>
<dbReference type="InterPro" id="IPR001965">
    <property type="entry name" value="Znf_PHD"/>
</dbReference>
<name>A0AAN7ZQF2_9PEZI</name>
<feature type="compositionally biased region" description="Low complexity" evidence="5">
    <location>
        <begin position="232"/>
        <end position="246"/>
    </location>
</feature>
<feature type="compositionally biased region" description="Basic residues" evidence="5">
    <location>
        <begin position="286"/>
        <end position="301"/>
    </location>
</feature>
<evidence type="ECO:0000256" key="5">
    <source>
        <dbReference type="SAM" id="MobiDB-lite"/>
    </source>
</evidence>
<proteinExistence type="predicted"/>
<evidence type="ECO:0000256" key="2">
    <source>
        <dbReference type="ARBA" id="ARBA00022771"/>
    </source>
</evidence>
<dbReference type="AlphaFoldDB" id="A0AAN7ZQF2"/>
<evidence type="ECO:0000256" key="4">
    <source>
        <dbReference type="PROSITE-ProRule" id="PRU00146"/>
    </source>
</evidence>